<feature type="transmembrane region" description="Helical" evidence="6">
    <location>
        <begin position="58"/>
        <end position="76"/>
    </location>
</feature>
<evidence type="ECO:0000259" key="7">
    <source>
        <dbReference type="Pfam" id="PF10035"/>
    </source>
</evidence>
<reference evidence="9 10" key="1">
    <citation type="submission" date="2019-07" db="EMBL/GenBank/DDBJ databases">
        <authorList>
            <person name="Kim J."/>
        </authorList>
    </citation>
    <scope>NUCLEOTIDE SEQUENCE [LARGE SCALE GENOMIC DNA]</scope>
    <source>
        <strain evidence="9 10">G13</strain>
    </source>
</reference>
<dbReference type="HAMAP" id="MF_01515">
    <property type="entry name" value="UPF0316"/>
    <property type="match status" value="1"/>
</dbReference>
<keyword evidence="5 6" id="KW-0472">Membrane</keyword>
<organism evidence="9 10">
    <name type="scientific">Cohnella terricola</name>
    <dbReference type="NCBI Taxonomy" id="1289167"/>
    <lineage>
        <taxon>Bacteria</taxon>
        <taxon>Bacillati</taxon>
        <taxon>Bacillota</taxon>
        <taxon>Bacilli</taxon>
        <taxon>Bacillales</taxon>
        <taxon>Paenibacillaceae</taxon>
        <taxon>Cohnella</taxon>
    </lineage>
</organism>
<keyword evidence="3 6" id="KW-0812">Transmembrane</keyword>
<keyword evidence="2 6" id="KW-1003">Cell membrane</keyword>
<feature type="domain" description="DUF2179" evidence="7">
    <location>
        <begin position="109"/>
        <end position="161"/>
    </location>
</feature>
<evidence type="ECO:0000256" key="4">
    <source>
        <dbReference type="ARBA" id="ARBA00022989"/>
    </source>
</evidence>
<dbReference type="Pfam" id="PF18955">
    <property type="entry name" value="DUF5698"/>
    <property type="match status" value="1"/>
</dbReference>
<evidence type="ECO:0000313" key="10">
    <source>
        <dbReference type="Proteomes" id="UP000316330"/>
    </source>
</evidence>
<dbReference type="InterPro" id="IPR019264">
    <property type="entry name" value="DUF2179"/>
</dbReference>
<evidence type="ECO:0000256" key="1">
    <source>
        <dbReference type="ARBA" id="ARBA00004651"/>
    </source>
</evidence>
<evidence type="ECO:0000259" key="8">
    <source>
        <dbReference type="Pfam" id="PF18955"/>
    </source>
</evidence>
<evidence type="ECO:0000256" key="3">
    <source>
        <dbReference type="ARBA" id="ARBA00022692"/>
    </source>
</evidence>
<name>A0A559JC21_9BACL</name>
<dbReference type="GO" id="GO:0005886">
    <property type="term" value="C:plasma membrane"/>
    <property type="evidence" value="ECO:0007669"/>
    <property type="project" value="UniProtKB-SubCell"/>
</dbReference>
<protein>
    <recommendedName>
        <fullName evidence="6">UPF0316 protein FPZ45_18930</fullName>
    </recommendedName>
</protein>
<comment type="subcellular location">
    <subcellularLocation>
        <location evidence="1 6">Cell membrane</location>
        <topology evidence="1 6">Multi-pass membrane protein</topology>
    </subcellularLocation>
</comment>
<accession>A0A559JC21</accession>
<feature type="transmembrane region" description="Helical" evidence="6">
    <location>
        <begin position="6"/>
        <end position="24"/>
    </location>
</feature>
<evidence type="ECO:0000313" key="9">
    <source>
        <dbReference type="EMBL" id="TVX97407.1"/>
    </source>
</evidence>
<evidence type="ECO:0000256" key="6">
    <source>
        <dbReference type="HAMAP-Rule" id="MF_01515"/>
    </source>
</evidence>
<feature type="transmembrane region" description="Helical" evidence="6">
    <location>
        <begin position="31"/>
        <end position="52"/>
    </location>
</feature>
<gene>
    <name evidence="9" type="ORF">FPZ45_18930</name>
</gene>
<dbReference type="Pfam" id="PF10035">
    <property type="entry name" value="DUF2179"/>
    <property type="match status" value="1"/>
</dbReference>
<evidence type="ECO:0000256" key="2">
    <source>
        <dbReference type="ARBA" id="ARBA00022475"/>
    </source>
</evidence>
<dbReference type="EMBL" id="VNJJ01000012">
    <property type="protein sequence ID" value="TVX97407.1"/>
    <property type="molecule type" value="Genomic_DNA"/>
</dbReference>
<comment type="similarity">
    <text evidence="6">Belongs to the UPF0316 family.</text>
</comment>
<keyword evidence="4 6" id="KW-1133">Transmembrane helix</keyword>
<comment type="caution">
    <text evidence="9">The sequence shown here is derived from an EMBL/GenBank/DDBJ whole genome shotgun (WGS) entry which is preliminary data.</text>
</comment>
<dbReference type="CDD" id="cd16381">
    <property type="entry name" value="YitT_C_like_1"/>
    <property type="match status" value="1"/>
</dbReference>
<dbReference type="Proteomes" id="UP000316330">
    <property type="component" value="Unassembled WGS sequence"/>
</dbReference>
<evidence type="ECO:0000256" key="5">
    <source>
        <dbReference type="ARBA" id="ARBA00023136"/>
    </source>
</evidence>
<dbReference type="RefSeq" id="WP_144705364.1">
    <property type="nucleotide sequence ID" value="NZ_VNJJ01000012.1"/>
</dbReference>
<dbReference type="InterPro" id="IPR044035">
    <property type="entry name" value="DUF5698"/>
</dbReference>
<proteinExistence type="inferred from homology"/>
<dbReference type="OrthoDB" id="48231at2"/>
<dbReference type="PANTHER" id="PTHR40060">
    <property type="entry name" value="UPF0316 PROTEIN YEBE"/>
    <property type="match status" value="1"/>
</dbReference>
<feature type="domain" description="DUF5698" evidence="8">
    <location>
        <begin position="20"/>
        <end position="76"/>
    </location>
</feature>
<keyword evidence="10" id="KW-1185">Reference proteome</keyword>
<dbReference type="InterPro" id="IPR022930">
    <property type="entry name" value="UPF0316"/>
</dbReference>
<sequence length="168" mass="19092">MTVILSIIVLQITYVTMLSVRFILMVKGIRYVAAMMSAVEIGIYVIGFKLVLDNLNNPLNLLIYCLSYGAGVLLGVKIEERLAIGYITVQITTKEEYGDLADLLRAKGYGVTRWAGDGREGRRWVHNVVLPRRRQQQLYRDAIEIDPNCFIVSYEPKAFHGGFMTRKM</sequence>
<dbReference type="PANTHER" id="PTHR40060:SF1">
    <property type="entry name" value="UPF0316 PROTEIN YEBE"/>
    <property type="match status" value="1"/>
</dbReference>
<dbReference type="AlphaFoldDB" id="A0A559JC21"/>
<dbReference type="NCBIfam" id="NF003194">
    <property type="entry name" value="PRK04164.1-5"/>
    <property type="match status" value="1"/>
</dbReference>